<dbReference type="RefSeq" id="WP_146090213.1">
    <property type="nucleotide sequence ID" value="NZ_MDEJ01000360.1"/>
</dbReference>
<protein>
    <submittedName>
        <fullName evidence="2">IS630 family transposase</fullName>
    </submittedName>
</protein>
<proteinExistence type="predicted"/>
<name>A0A2S7DVB0_9XANT</name>
<dbReference type="EMBL" id="MDEJ01000360">
    <property type="protein sequence ID" value="PPU77735.1"/>
    <property type="molecule type" value="Genomic_DNA"/>
</dbReference>
<dbReference type="InterPro" id="IPR036397">
    <property type="entry name" value="RNaseH_sf"/>
</dbReference>
<reference evidence="3" key="1">
    <citation type="submission" date="2016-08" db="EMBL/GenBank/DDBJ databases">
        <authorList>
            <person name="Merda D."/>
            <person name="Briand M."/>
            <person name="Taghouti G."/>
            <person name="Carrere S."/>
            <person name="Gouzy J."/>
            <person name="Portier P."/>
            <person name="Jacques M.-A."/>
            <person name="Fischer-Le Saux M."/>
        </authorList>
    </citation>
    <scope>NUCLEOTIDE SEQUENCE [LARGE SCALE GENOMIC DNA]</scope>
    <source>
        <strain evidence="3">CFBP1817</strain>
    </source>
</reference>
<dbReference type="Gene3D" id="3.30.420.10">
    <property type="entry name" value="Ribonuclease H-like superfamily/Ribonuclease H"/>
    <property type="match status" value="1"/>
</dbReference>
<gene>
    <name evidence="2" type="ORF">XpopCFBP1817_20855</name>
</gene>
<sequence>NTDVRGRCDAPAGKTPVAFAVGGTRQKLSILAAVTNKAEARWMIIDDAFNAEKLIECLAALIKSTKHKGFLILDNLRVHHSPLVKAWVAKRSKKIELFYLPSDSPELNPEERLNADLKHAIGSK</sequence>
<feature type="non-terminal residue" evidence="2">
    <location>
        <position position="124"/>
    </location>
</feature>
<evidence type="ECO:0000313" key="3">
    <source>
        <dbReference type="Proteomes" id="UP000239939"/>
    </source>
</evidence>
<dbReference type="AlphaFoldDB" id="A0A2S7DVB0"/>
<dbReference type="InterPro" id="IPR038717">
    <property type="entry name" value="Tc1-like_DDE_dom"/>
</dbReference>
<evidence type="ECO:0000313" key="2">
    <source>
        <dbReference type="EMBL" id="PPU77735.1"/>
    </source>
</evidence>
<keyword evidence="3" id="KW-1185">Reference proteome</keyword>
<organism evidence="2 3">
    <name type="scientific">Xanthomonas populi</name>
    <dbReference type="NCBI Taxonomy" id="53414"/>
    <lineage>
        <taxon>Bacteria</taxon>
        <taxon>Pseudomonadati</taxon>
        <taxon>Pseudomonadota</taxon>
        <taxon>Gammaproteobacteria</taxon>
        <taxon>Lysobacterales</taxon>
        <taxon>Lysobacteraceae</taxon>
        <taxon>Xanthomonas</taxon>
    </lineage>
</organism>
<dbReference type="GO" id="GO:0003676">
    <property type="term" value="F:nucleic acid binding"/>
    <property type="evidence" value="ECO:0007669"/>
    <property type="project" value="InterPro"/>
</dbReference>
<comment type="caution">
    <text evidence="2">The sequence shown here is derived from an EMBL/GenBank/DDBJ whole genome shotgun (WGS) entry which is preliminary data.</text>
</comment>
<feature type="domain" description="Tc1-like transposase DDE" evidence="1">
    <location>
        <begin position="4"/>
        <end position="121"/>
    </location>
</feature>
<dbReference type="Proteomes" id="UP000239939">
    <property type="component" value="Unassembled WGS sequence"/>
</dbReference>
<evidence type="ECO:0000259" key="1">
    <source>
        <dbReference type="Pfam" id="PF13358"/>
    </source>
</evidence>
<feature type="non-terminal residue" evidence="2">
    <location>
        <position position="1"/>
    </location>
</feature>
<dbReference type="Pfam" id="PF13358">
    <property type="entry name" value="DDE_3"/>
    <property type="match status" value="1"/>
</dbReference>
<accession>A0A2S7DVB0</accession>